<keyword evidence="2" id="KW-0067">ATP-binding</keyword>
<evidence type="ECO:0000256" key="3">
    <source>
        <dbReference type="ARBA" id="ARBA00023015"/>
    </source>
</evidence>
<dbReference type="Pfam" id="PF25601">
    <property type="entry name" value="AAA_lid_14"/>
    <property type="match status" value="1"/>
</dbReference>
<keyword evidence="3" id="KW-0805">Transcription regulation</keyword>
<accession>A0A4Q7V1W1</accession>
<dbReference type="Pfam" id="PF02954">
    <property type="entry name" value="HTH_8"/>
    <property type="match status" value="1"/>
</dbReference>
<evidence type="ECO:0000313" key="7">
    <source>
        <dbReference type="EMBL" id="RZT87321.1"/>
    </source>
</evidence>
<dbReference type="SMART" id="SM00382">
    <property type="entry name" value="AAA"/>
    <property type="match status" value="1"/>
</dbReference>
<gene>
    <name evidence="7" type="ORF">EV383_4238</name>
</gene>
<organism evidence="7 8">
    <name type="scientific">Pseudonocardia sediminis</name>
    <dbReference type="NCBI Taxonomy" id="1397368"/>
    <lineage>
        <taxon>Bacteria</taxon>
        <taxon>Bacillati</taxon>
        <taxon>Actinomycetota</taxon>
        <taxon>Actinomycetes</taxon>
        <taxon>Pseudonocardiales</taxon>
        <taxon>Pseudonocardiaceae</taxon>
        <taxon>Pseudonocardia</taxon>
    </lineage>
</organism>
<proteinExistence type="predicted"/>
<dbReference type="InterPro" id="IPR029016">
    <property type="entry name" value="GAF-like_dom_sf"/>
</dbReference>
<dbReference type="Pfam" id="PF14532">
    <property type="entry name" value="Sigma54_activ_2"/>
    <property type="match status" value="1"/>
</dbReference>
<dbReference type="GO" id="GO:0043565">
    <property type="term" value="F:sequence-specific DNA binding"/>
    <property type="evidence" value="ECO:0007669"/>
    <property type="project" value="InterPro"/>
</dbReference>
<feature type="region of interest" description="Disordered" evidence="5">
    <location>
        <begin position="1"/>
        <end position="36"/>
    </location>
</feature>
<dbReference type="Gene3D" id="3.40.50.300">
    <property type="entry name" value="P-loop containing nucleotide triphosphate hydrolases"/>
    <property type="match status" value="1"/>
</dbReference>
<keyword evidence="1" id="KW-0547">Nucleotide-binding</keyword>
<evidence type="ECO:0000256" key="5">
    <source>
        <dbReference type="SAM" id="MobiDB-lite"/>
    </source>
</evidence>
<feature type="domain" description="Sigma-54 factor interaction" evidence="6">
    <location>
        <begin position="338"/>
        <end position="541"/>
    </location>
</feature>
<evidence type="ECO:0000256" key="4">
    <source>
        <dbReference type="ARBA" id="ARBA00023163"/>
    </source>
</evidence>
<dbReference type="GO" id="GO:0006355">
    <property type="term" value="P:regulation of DNA-templated transcription"/>
    <property type="evidence" value="ECO:0007669"/>
    <property type="project" value="InterPro"/>
</dbReference>
<comment type="caution">
    <text evidence="7">The sequence shown here is derived from an EMBL/GenBank/DDBJ whole genome shotgun (WGS) entry which is preliminary data.</text>
</comment>
<dbReference type="InterPro" id="IPR002197">
    <property type="entry name" value="HTH_Fis"/>
</dbReference>
<evidence type="ECO:0000256" key="1">
    <source>
        <dbReference type="ARBA" id="ARBA00022741"/>
    </source>
</evidence>
<dbReference type="AlphaFoldDB" id="A0A4Q7V1W1"/>
<dbReference type="InterPro" id="IPR025944">
    <property type="entry name" value="Sigma_54_int_dom_CS"/>
</dbReference>
<dbReference type="InterPro" id="IPR002078">
    <property type="entry name" value="Sigma_54_int"/>
</dbReference>
<evidence type="ECO:0000256" key="2">
    <source>
        <dbReference type="ARBA" id="ARBA00022840"/>
    </source>
</evidence>
<dbReference type="SUPFAM" id="SSF46689">
    <property type="entry name" value="Homeodomain-like"/>
    <property type="match status" value="1"/>
</dbReference>
<dbReference type="Proteomes" id="UP000291591">
    <property type="component" value="Unassembled WGS sequence"/>
</dbReference>
<dbReference type="InterPro" id="IPR025662">
    <property type="entry name" value="Sigma_54_int_dom_ATP-bd_1"/>
</dbReference>
<reference evidence="7 8" key="1">
    <citation type="submission" date="2019-02" db="EMBL/GenBank/DDBJ databases">
        <title>Sequencing the genomes of 1000 actinobacteria strains.</title>
        <authorList>
            <person name="Klenk H.-P."/>
        </authorList>
    </citation>
    <scope>NUCLEOTIDE SEQUENCE [LARGE SCALE GENOMIC DNA]</scope>
    <source>
        <strain evidence="7 8">DSM 45779</strain>
    </source>
</reference>
<dbReference type="PROSITE" id="PS00675">
    <property type="entry name" value="SIGMA54_INTERACT_1"/>
    <property type="match status" value="1"/>
</dbReference>
<dbReference type="SUPFAM" id="SSF52540">
    <property type="entry name" value="P-loop containing nucleoside triphosphate hydrolases"/>
    <property type="match status" value="1"/>
</dbReference>
<dbReference type="CDD" id="cd00009">
    <property type="entry name" value="AAA"/>
    <property type="match status" value="1"/>
</dbReference>
<sequence>MTVAFQPDPDLHQPRPDTTGIPRRPESSPSHRPLRPEIALSWQRSARSGVHRDGVEVPHGCGQGHERSCRLLRAAAAVVDRLAGRLDGEPLAIVVADAEARVLARRVGRVDVADWLDGLRIVPGALLSEEAIGTNAIGCAVQERRSFAVVGAEHYRDNLWRLSARAVPIRQPVTGVLKGALTLACRTEDDSVLLLPLVEAAAARIEAQLVDDSTRRERLLLERFVQVTRRTTTAVVCLNRDLLLSNTLACPLVGPADQPVLWDWAARVLAGRDEYCGELRLADGTVVRARCTQVRDDEREAGIVIEMSARLVAVAPVAPAPPAGSAPARGACGTGGAVAGRGAAAERIRRELASVAETRRPVLISGETGTGKSFLARHLHQHDGRDGPLTVLDTGQCPDDPRTWFEALRTGLAGPGTLVLRHIDALPPELAARAVSMVEQADEQAARVIATARLIEGDAVAGPIAAGAAARLRDCFAARLHVPPLRRRIEDIADVARALVGDLTDRTPAPRLEPATQQTLMGQLWPGNVRELRAVLGSALIRSRGRDVAIKHLPPEYRTAPIRHRLTSLQRAEREAVLNALDDCRGNKQAAAEQLGIARSTLYRKIRILGVDSRSLSG</sequence>
<dbReference type="InterPro" id="IPR027417">
    <property type="entry name" value="P-loop_NTPase"/>
</dbReference>
<dbReference type="InterPro" id="IPR009057">
    <property type="entry name" value="Homeodomain-like_sf"/>
</dbReference>
<dbReference type="EMBL" id="SHKL01000001">
    <property type="protein sequence ID" value="RZT87321.1"/>
    <property type="molecule type" value="Genomic_DNA"/>
</dbReference>
<dbReference type="Gene3D" id="1.10.10.60">
    <property type="entry name" value="Homeodomain-like"/>
    <property type="match status" value="1"/>
</dbReference>
<dbReference type="InterPro" id="IPR003593">
    <property type="entry name" value="AAA+_ATPase"/>
</dbReference>
<dbReference type="InterPro" id="IPR058031">
    <property type="entry name" value="AAA_lid_NorR"/>
</dbReference>
<dbReference type="PANTHER" id="PTHR32071">
    <property type="entry name" value="TRANSCRIPTIONAL REGULATORY PROTEIN"/>
    <property type="match status" value="1"/>
</dbReference>
<protein>
    <submittedName>
        <fullName evidence="7">Transcriptional regulator of acetoin/glycerol metabolism</fullName>
    </submittedName>
</protein>
<dbReference type="PROSITE" id="PS00688">
    <property type="entry name" value="SIGMA54_INTERACT_3"/>
    <property type="match status" value="1"/>
</dbReference>
<keyword evidence="8" id="KW-1185">Reference proteome</keyword>
<dbReference type="PRINTS" id="PR01590">
    <property type="entry name" value="HTHFIS"/>
</dbReference>
<dbReference type="Gene3D" id="3.30.450.40">
    <property type="match status" value="1"/>
</dbReference>
<dbReference type="PROSITE" id="PS50045">
    <property type="entry name" value="SIGMA54_INTERACT_4"/>
    <property type="match status" value="1"/>
</dbReference>
<keyword evidence="4" id="KW-0804">Transcription</keyword>
<name>A0A4Q7V1W1_PSEST</name>
<evidence type="ECO:0000259" key="6">
    <source>
        <dbReference type="PROSITE" id="PS50045"/>
    </source>
</evidence>
<dbReference type="Gene3D" id="1.10.8.60">
    <property type="match status" value="1"/>
</dbReference>
<dbReference type="GO" id="GO:0005524">
    <property type="term" value="F:ATP binding"/>
    <property type="evidence" value="ECO:0007669"/>
    <property type="project" value="UniProtKB-KW"/>
</dbReference>
<evidence type="ECO:0000313" key="8">
    <source>
        <dbReference type="Proteomes" id="UP000291591"/>
    </source>
</evidence>